<organism evidence="1 2">
    <name type="scientific">Grifola frondosa</name>
    <name type="common">Maitake</name>
    <name type="synonym">Polyporus frondosus</name>
    <dbReference type="NCBI Taxonomy" id="5627"/>
    <lineage>
        <taxon>Eukaryota</taxon>
        <taxon>Fungi</taxon>
        <taxon>Dikarya</taxon>
        <taxon>Basidiomycota</taxon>
        <taxon>Agaricomycotina</taxon>
        <taxon>Agaricomycetes</taxon>
        <taxon>Polyporales</taxon>
        <taxon>Grifolaceae</taxon>
        <taxon>Grifola</taxon>
    </lineage>
</organism>
<reference evidence="1 2" key="1">
    <citation type="submission" date="2016-03" db="EMBL/GenBank/DDBJ databases">
        <title>Whole genome sequencing of Grifola frondosa 9006-11.</title>
        <authorList>
            <person name="Min B."/>
            <person name="Park H."/>
            <person name="Kim J.-G."/>
            <person name="Cho H."/>
            <person name="Oh Y.-L."/>
            <person name="Kong W.-S."/>
            <person name="Choi I.-G."/>
        </authorList>
    </citation>
    <scope>NUCLEOTIDE SEQUENCE [LARGE SCALE GENOMIC DNA]</scope>
    <source>
        <strain evidence="1 2">9006-11</strain>
    </source>
</reference>
<protein>
    <submittedName>
        <fullName evidence="1">Uncharacterized protein</fullName>
    </submittedName>
</protein>
<sequence>MLVVHAQYQRYMECPTIRRGNVVSACPRPIVRTVAKLFLLPHGPLQPDCLRELRTGYINRSALTLFLR</sequence>
<name>A0A1C7MW55_GRIFR</name>
<dbReference type="EMBL" id="LUGG01000001">
    <property type="protein sequence ID" value="OBZ79284.1"/>
    <property type="molecule type" value="Genomic_DNA"/>
</dbReference>
<keyword evidence="2" id="KW-1185">Reference proteome</keyword>
<evidence type="ECO:0000313" key="1">
    <source>
        <dbReference type="EMBL" id="OBZ79284.1"/>
    </source>
</evidence>
<evidence type="ECO:0000313" key="2">
    <source>
        <dbReference type="Proteomes" id="UP000092993"/>
    </source>
</evidence>
<dbReference type="Proteomes" id="UP000092993">
    <property type="component" value="Unassembled WGS sequence"/>
</dbReference>
<comment type="caution">
    <text evidence="1">The sequence shown here is derived from an EMBL/GenBank/DDBJ whole genome shotgun (WGS) entry which is preliminary data.</text>
</comment>
<proteinExistence type="predicted"/>
<dbReference type="OrthoDB" id="2017408at2759"/>
<accession>A0A1C7MW55</accession>
<gene>
    <name evidence="1" type="ORF">A0H81_00171</name>
</gene>
<dbReference type="AlphaFoldDB" id="A0A1C7MW55"/>